<comment type="caution">
    <text evidence="1">The sequence shown here is derived from an EMBL/GenBank/DDBJ whole genome shotgun (WGS) entry which is preliminary data.</text>
</comment>
<reference evidence="1 2" key="1">
    <citation type="submission" date="2018-10" db="EMBL/GenBank/DDBJ databases">
        <title>Transmission dynamics of multidrug resistant bacteria on intensive care unit surfaces.</title>
        <authorList>
            <person name="D'Souza A.W."/>
            <person name="Potter R.F."/>
            <person name="Wallace M."/>
            <person name="Shupe A."/>
            <person name="Patel S."/>
            <person name="Sun S."/>
            <person name="Gul D."/>
            <person name="Kwon J.H."/>
            <person name="Andleeb S."/>
            <person name="Burnham C.-A.D."/>
            <person name="Dantas G."/>
        </authorList>
    </citation>
    <scope>NUCLEOTIDE SEQUENCE [LARGE SCALE GENOMIC DNA]</scope>
    <source>
        <strain evidence="1 2">PX_177</strain>
    </source>
</reference>
<name>A0A3R8U739_9GAMM</name>
<evidence type="ECO:0000313" key="2">
    <source>
        <dbReference type="Proteomes" id="UP000276506"/>
    </source>
</evidence>
<evidence type="ECO:0000313" key="1">
    <source>
        <dbReference type="EMBL" id="RRV08769.1"/>
    </source>
</evidence>
<protein>
    <recommendedName>
        <fullName evidence="3">GxxExxY protein</fullName>
    </recommendedName>
</protein>
<organism evidence="1 2">
    <name type="scientific">Stutzerimonas xanthomarina</name>
    <dbReference type="NCBI Taxonomy" id="271420"/>
    <lineage>
        <taxon>Bacteria</taxon>
        <taxon>Pseudomonadati</taxon>
        <taxon>Pseudomonadota</taxon>
        <taxon>Gammaproteobacteria</taxon>
        <taxon>Pseudomonadales</taxon>
        <taxon>Pseudomonadaceae</taxon>
        <taxon>Stutzerimonas</taxon>
    </lineage>
</organism>
<dbReference type="EMBL" id="RHQL01000010">
    <property type="protein sequence ID" value="RRV08769.1"/>
    <property type="molecule type" value="Genomic_DNA"/>
</dbReference>
<sequence>MAVLQTTEALQAQMRLAHLSNTLCRYRYRYGNEEQLHVAIGEVLDQAGLPFTNEYSLDVKNRADFWLDGLVIEVKVDGSLSAALRQCDRYLKLPHVTGLVLASTQRWASKPLEAKPNWAGKPFAMIRLVRQAL</sequence>
<dbReference type="AlphaFoldDB" id="A0A3R8U739"/>
<dbReference type="RefSeq" id="WP_125877923.1">
    <property type="nucleotide sequence ID" value="NZ_RHQL01000010.1"/>
</dbReference>
<dbReference type="Proteomes" id="UP000276506">
    <property type="component" value="Unassembled WGS sequence"/>
</dbReference>
<gene>
    <name evidence="1" type="ORF">EGJ28_15985</name>
</gene>
<proteinExistence type="predicted"/>
<accession>A0A3R8U739</accession>
<evidence type="ECO:0008006" key="3">
    <source>
        <dbReference type="Google" id="ProtNLM"/>
    </source>
</evidence>